<organism evidence="10">
    <name type="scientific">Enterobius vermicularis</name>
    <name type="common">Human pinworm</name>
    <dbReference type="NCBI Taxonomy" id="51028"/>
    <lineage>
        <taxon>Eukaryota</taxon>
        <taxon>Metazoa</taxon>
        <taxon>Ecdysozoa</taxon>
        <taxon>Nematoda</taxon>
        <taxon>Chromadorea</taxon>
        <taxon>Rhabditida</taxon>
        <taxon>Spirurina</taxon>
        <taxon>Oxyuridomorpha</taxon>
        <taxon>Oxyuroidea</taxon>
        <taxon>Oxyuridae</taxon>
        <taxon>Enterobius</taxon>
    </lineage>
</organism>
<sequence>MNGYIVIEVLIAFIGIILVIAGPIILTVFPVIVRKQVAERSYLGYSENGSYNEMTLKWIEPPYFMALQVWIYSVENVEDVIRKGSFPKLVEKGPYTFIQHQKKTKVVFMYNDTQVLYRNNQSYLYNSSLSCSHCSLADKVTIPSPVFQAKPFQIMFDGFEDPIIAAVCKLPYLKSVCEAGNIPKKMGFFYGQNGKDYGELLVDTGLVNITNLGRVYQYNGATKLPDSMWHSTEARMINGTDQIFPPGLSVSDRLYMFLGQLKRSIYLRYKEKVEVEGIPAWRYIMPPELYDPKEPENAGFCSPETPTFFDNLTQPDGCLPKGFLDIGSTYIGSPRVYLSGSHFYYSPEEVYKFYDGFTQPSEEVDETQFDLEPDQNQIASYFHFGYFILLHFIFIQNTGVVLRVNQRSQINVGMLQGNLK</sequence>
<comment type="similarity">
    <text evidence="2">Belongs to the CD36 family.</text>
</comment>
<dbReference type="STRING" id="51028.A0A0N4UY90"/>
<dbReference type="PANTHER" id="PTHR11923:SF51">
    <property type="entry name" value="LYSOSOME MEMBRANE PROTEIN 2"/>
    <property type="match status" value="1"/>
</dbReference>
<evidence type="ECO:0000313" key="10">
    <source>
        <dbReference type="WBParaSite" id="EVEC_0000253601-mRNA-1"/>
    </source>
</evidence>
<evidence type="ECO:0000256" key="2">
    <source>
        <dbReference type="ARBA" id="ARBA00010532"/>
    </source>
</evidence>
<keyword evidence="5 7" id="KW-0472">Membrane</keyword>
<protein>
    <submittedName>
        <fullName evidence="10">CD36 family protein</fullName>
    </submittedName>
</protein>
<dbReference type="PANTHER" id="PTHR11923">
    <property type="entry name" value="SCAVENGER RECEPTOR CLASS B TYPE-1 SR-B1"/>
    <property type="match status" value="1"/>
</dbReference>
<comment type="subcellular location">
    <subcellularLocation>
        <location evidence="1">Membrane</location>
    </subcellularLocation>
</comment>
<evidence type="ECO:0000256" key="4">
    <source>
        <dbReference type="ARBA" id="ARBA00022989"/>
    </source>
</evidence>
<evidence type="ECO:0000313" key="9">
    <source>
        <dbReference type="Proteomes" id="UP000274131"/>
    </source>
</evidence>
<evidence type="ECO:0000256" key="7">
    <source>
        <dbReference type="SAM" id="Phobius"/>
    </source>
</evidence>
<gene>
    <name evidence="8" type="ORF">EVEC_LOCUS2244</name>
</gene>
<feature type="transmembrane region" description="Helical" evidence="7">
    <location>
        <begin position="6"/>
        <end position="33"/>
    </location>
</feature>
<dbReference type="GO" id="GO:0016020">
    <property type="term" value="C:membrane"/>
    <property type="evidence" value="ECO:0007669"/>
    <property type="project" value="UniProtKB-SubCell"/>
</dbReference>
<dbReference type="Pfam" id="PF01130">
    <property type="entry name" value="CD36"/>
    <property type="match status" value="2"/>
</dbReference>
<evidence type="ECO:0000256" key="1">
    <source>
        <dbReference type="ARBA" id="ARBA00004370"/>
    </source>
</evidence>
<keyword evidence="3 7" id="KW-0812">Transmembrane</keyword>
<keyword evidence="6" id="KW-0325">Glycoprotein</keyword>
<dbReference type="Proteomes" id="UP000274131">
    <property type="component" value="Unassembled WGS sequence"/>
</dbReference>
<dbReference type="WBParaSite" id="EVEC_0000253601-mRNA-1">
    <property type="protein sequence ID" value="EVEC_0000253601-mRNA-1"/>
    <property type="gene ID" value="EVEC_0000253601"/>
</dbReference>
<evidence type="ECO:0000256" key="5">
    <source>
        <dbReference type="ARBA" id="ARBA00023136"/>
    </source>
</evidence>
<dbReference type="EMBL" id="UXUI01007342">
    <property type="protein sequence ID" value="VDD87101.1"/>
    <property type="molecule type" value="Genomic_DNA"/>
</dbReference>
<evidence type="ECO:0000313" key="8">
    <source>
        <dbReference type="EMBL" id="VDD87101.1"/>
    </source>
</evidence>
<evidence type="ECO:0000256" key="3">
    <source>
        <dbReference type="ARBA" id="ARBA00022692"/>
    </source>
</evidence>
<dbReference type="GO" id="GO:0005044">
    <property type="term" value="F:scavenger receptor activity"/>
    <property type="evidence" value="ECO:0007669"/>
    <property type="project" value="TreeGrafter"/>
</dbReference>
<dbReference type="OrthoDB" id="18585at2759"/>
<proteinExistence type="inferred from homology"/>
<reference evidence="10" key="1">
    <citation type="submission" date="2017-02" db="UniProtKB">
        <authorList>
            <consortium name="WormBaseParasite"/>
        </authorList>
    </citation>
    <scope>IDENTIFICATION</scope>
</reference>
<reference evidence="8 9" key="2">
    <citation type="submission" date="2018-10" db="EMBL/GenBank/DDBJ databases">
        <authorList>
            <consortium name="Pathogen Informatics"/>
        </authorList>
    </citation>
    <scope>NUCLEOTIDE SEQUENCE [LARGE SCALE GENOMIC DNA]</scope>
</reference>
<accession>A0A0N4UY90</accession>
<dbReference type="AlphaFoldDB" id="A0A0N4UY90"/>
<dbReference type="PRINTS" id="PR01609">
    <property type="entry name" value="CD36FAMILY"/>
</dbReference>
<evidence type="ECO:0000256" key="6">
    <source>
        <dbReference type="ARBA" id="ARBA00023180"/>
    </source>
</evidence>
<dbReference type="InterPro" id="IPR002159">
    <property type="entry name" value="CD36_fam"/>
</dbReference>
<name>A0A0N4UY90_ENTVE</name>
<keyword evidence="4 7" id="KW-1133">Transmembrane helix</keyword>
<dbReference type="GO" id="GO:0005737">
    <property type="term" value="C:cytoplasm"/>
    <property type="evidence" value="ECO:0007669"/>
    <property type="project" value="TreeGrafter"/>
</dbReference>
<keyword evidence="9" id="KW-1185">Reference proteome</keyword>